<dbReference type="InterPro" id="IPR055170">
    <property type="entry name" value="GFO_IDH_MocA-like_dom"/>
</dbReference>
<evidence type="ECO:0000259" key="2">
    <source>
        <dbReference type="Pfam" id="PF22725"/>
    </source>
</evidence>
<evidence type="ECO:0000313" key="4">
    <source>
        <dbReference type="Proteomes" id="UP000245539"/>
    </source>
</evidence>
<feature type="domain" description="Gfo/Idh/MocA-like oxidoreductase N-terminal" evidence="1">
    <location>
        <begin position="9"/>
        <end position="126"/>
    </location>
</feature>
<dbReference type="PANTHER" id="PTHR43249">
    <property type="entry name" value="UDP-N-ACETYL-2-AMINO-2-DEOXY-D-GLUCURONATE OXIDASE"/>
    <property type="match status" value="1"/>
</dbReference>
<dbReference type="Pfam" id="PF01408">
    <property type="entry name" value="GFO_IDH_MocA"/>
    <property type="match status" value="1"/>
</dbReference>
<dbReference type="Pfam" id="PF22725">
    <property type="entry name" value="GFO_IDH_MocA_C3"/>
    <property type="match status" value="1"/>
</dbReference>
<dbReference type="InterPro" id="IPR036291">
    <property type="entry name" value="NAD(P)-bd_dom_sf"/>
</dbReference>
<keyword evidence="4" id="KW-1185">Reference proteome</keyword>
<dbReference type="SUPFAM" id="SSF51735">
    <property type="entry name" value="NAD(P)-binding Rossmann-fold domains"/>
    <property type="match status" value="1"/>
</dbReference>
<accession>A0A317C8G9</accession>
<reference evidence="3 4" key="1">
    <citation type="submission" date="2018-05" db="EMBL/GenBank/DDBJ databases">
        <title>Leucothrix arctica sp. nov., isolated from Arctic seawater.</title>
        <authorList>
            <person name="Choi A."/>
            <person name="Baek K."/>
        </authorList>
    </citation>
    <scope>NUCLEOTIDE SEQUENCE [LARGE SCALE GENOMIC DNA]</scope>
    <source>
        <strain evidence="3 4">JCM 18388</strain>
    </source>
</reference>
<feature type="domain" description="GFO/IDH/MocA-like oxidoreductase" evidence="2">
    <location>
        <begin position="143"/>
        <end position="262"/>
    </location>
</feature>
<evidence type="ECO:0000259" key="1">
    <source>
        <dbReference type="Pfam" id="PF01408"/>
    </source>
</evidence>
<proteinExistence type="predicted"/>
<evidence type="ECO:0000313" key="3">
    <source>
        <dbReference type="EMBL" id="PWQ92610.1"/>
    </source>
</evidence>
<name>A0A317C8G9_9GAMM</name>
<dbReference type="Proteomes" id="UP000245539">
    <property type="component" value="Unassembled WGS sequence"/>
</dbReference>
<dbReference type="InterPro" id="IPR052515">
    <property type="entry name" value="Gfo/Idh/MocA_Oxidoreductase"/>
</dbReference>
<dbReference type="EMBL" id="QGKM01000080">
    <property type="protein sequence ID" value="PWQ92610.1"/>
    <property type="molecule type" value="Genomic_DNA"/>
</dbReference>
<comment type="caution">
    <text evidence="3">The sequence shown here is derived from an EMBL/GenBank/DDBJ whole genome shotgun (WGS) entry which is preliminary data.</text>
</comment>
<dbReference type="RefSeq" id="WP_109839488.1">
    <property type="nucleotide sequence ID" value="NZ_QGKM01000080.1"/>
</dbReference>
<dbReference type="AlphaFoldDB" id="A0A317C8G9"/>
<dbReference type="Gene3D" id="3.40.50.720">
    <property type="entry name" value="NAD(P)-binding Rossmann-like Domain"/>
    <property type="match status" value="1"/>
</dbReference>
<dbReference type="Gene3D" id="3.30.360.10">
    <property type="entry name" value="Dihydrodipicolinate Reductase, domain 2"/>
    <property type="match status" value="1"/>
</dbReference>
<sequence length="352" mass="37916">MTSANKPLNTVLIGIGMVGDTHVNAIAGIKGQVCLKGVYARGQEAAREFAGKASSITGDPCEVYPSIQAIVDDKELDFVILATPANVRMELIDIFTAANLPILLEKPIERTSEAALEIVELCEARNIPLGIVFQHRVRTASVKLKEMIDSGELGTLAMANVEAPLWRSQEYYDEPGRGTYERDGGGVLMTQAIHTLDLMLSLTGDVTDVQAMSRTTAIHQMEAEDFVTAGITFANGAVGSLLATTANYPGGNECITLHFEKAVAKLDRGELDIFWRDGRTESYGENSEIKDAGDPMAFKSSWHGSVIADFADAITQQRPPMATGRATMKVHRLIDALVASSDQKKTITLSAG</sequence>
<dbReference type="GO" id="GO:0000166">
    <property type="term" value="F:nucleotide binding"/>
    <property type="evidence" value="ECO:0007669"/>
    <property type="project" value="InterPro"/>
</dbReference>
<dbReference type="InterPro" id="IPR000683">
    <property type="entry name" value="Gfo/Idh/MocA-like_OxRdtase_N"/>
</dbReference>
<gene>
    <name evidence="3" type="ORF">DKW60_20260</name>
</gene>
<dbReference type="SUPFAM" id="SSF55347">
    <property type="entry name" value="Glyceraldehyde-3-phosphate dehydrogenase-like, C-terminal domain"/>
    <property type="match status" value="1"/>
</dbReference>
<dbReference type="OrthoDB" id="9774191at2"/>
<organism evidence="3 4">
    <name type="scientific">Leucothrix pacifica</name>
    <dbReference type="NCBI Taxonomy" id="1247513"/>
    <lineage>
        <taxon>Bacteria</taxon>
        <taxon>Pseudomonadati</taxon>
        <taxon>Pseudomonadota</taxon>
        <taxon>Gammaproteobacteria</taxon>
        <taxon>Thiotrichales</taxon>
        <taxon>Thiotrichaceae</taxon>
        <taxon>Leucothrix</taxon>
    </lineage>
</organism>
<dbReference type="PANTHER" id="PTHR43249:SF1">
    <property type="entry name" value="D-GLUCOSIDE 3-DEHYDROGENASE"/>
    <property type="match status" value="1"/>
</dbReference>
<protein>
    <submittedName>
        <fullName evidence="3">Oxidoreductase</fullName>
    </submittedName>
</protein>